<evidence type="ECO:0000256" key="1">
    <source>
        <dbReference type="ARBA" id="ARBA00022472"/>
    </source>
</evidence>
<comment type="caution">
    <text evidence="9">The sequence shown here is derived from an EMBL/GenBank/DDBJ whole genome shotgun (WGS) entry which is preliminary data.</text>
</comment>
<dbReference type="GO" id="GO:0003700">
    <property type="term" value="F:DNA-binding transcription factor activity"/>
    <property type="evidence" value="ECO:0007669"/>
    <property type="project" value="InterPro"/>
</dbReference>
<feature type="domain" description="S1 motif" evidence="8">
    <location>
        <begin position="112"/>
        <end position="177"/>
    </location>
</feature>
<gene>
    <name evidence="7 9" type="primary">nusA</name>
    <name evidence="9" type="ORF">K8V81_11975</name>
</gene>
<proteinExistence type="inferred from homology"/>
<dbReference type="InterPro" id="IPR030842">
    <property type="entry name" value="TF_NusA_bacterial"/>
</dbReference>
<dbReference type="CDD" id="cd02134">
    <property type="entry name" value="KH-II_NusA_rpt1"/>
    <property type="match status" value="1"/>
</dbReference>
<reference evidence="9" key="1">
    <citation type="journal article" date="2021" name="PeerJ">
        <title>Extensive microbial diversity within the chicken gut microbiome revealed by metagenomics and culture.</title>
        <authorList>
            <person name="Gilroy R."/>
            <person name="Ravi A."/>
            <person name="Getino M."/>
            <person name="Pursley I."/>
            <person name="Horton D.L."/>
            <person name="Alikhan N.F."/>
            <person name="Baker D."/>
            <person name="Gharbi K."/>
            <person name="Hall N."/>
            <person name="Watson M."/>
            <person name="Adriaenssens E.M."/>
            <person name="Foster-Nyarko E."/>
            <person name="Jarju S."/>
            <person name="Secka A."/>
            <person name="Antonio M."/>
            <person name="Oren A."/>
            <person name="Chaudhuri R.R."/>
            <person name="La Ragione R."/>
            <person name="Hildebrand F."/>
            <person name="Pallen M.J."/>
        </authorList>
    </citation>
    <scope>NUCLEOTIDE SEQUENCE</scope>
    <source>
        <strain evidence="9">ChiGjej5B5-22894</strain>
    </source>
</reference>
<keyword evidence="1 7" id="KW-0806">Transcription termination</keyword>
<dbReference type="Gene3D" id="3.30.1480.10">
    <property type="entry name" value="NusA, N-terminal domain"/>
    <property type="match status" value="1"/>
</dbReference>
<dbReference type="RefSeq" id="WP_087484415.1">
    <property type="nucleotide sequence ID" value="NZ_FXXB01000007.1"/>
</dbReference>
<dbReference type="GO" id="GO:0006353">
    <property type="term" value="P:DNA-templated transcription termination"/>
    <property type="evidence" value="ECO:0007669"/>
    <property type="project" value="UniProtKB-UniRule"/>
</dbReference>
<dbReference type="Pfam" id="PF13184">
    <property type="entry name" value="KH_NusA_1st"/>
    <property type="match status" value="1"/>
</dbReference>
<organism evidence="9 10">
    <name type="scientific">Brachybacterium massiliense</name>
    <dbReference type="NCBI Taxonomy" id="1755098"/>
    <lineage>
        <taxon>Bacteria</taxon>
        <taxon>Bacillati</taxon>
        <taxon>Actinomycetota</taxon>
        <taxon>Actinomycetes</taxon>
        <taxon>Micrococcales</taxon>
        <taxon>Dermabacteraceae</taxon>
        <taxon>Brachybacterium</taxon>
    </lineage>
</organism>
<dbReference type="PROSITE" id="PS50084">
    <property type="entry name" value="KH_TYPE_1"/>
    <property type="match status" value="1"/>
</dbReference>
<dbReference type="Pfam" id="PF08529">
    <property type="entry name" value="NusA_N"/>
    <property type="match status" value="2"/>
</dbReference>
<dbReference type="PROSITE" id="PS50126">
    <property type="entry name" value="S1"/>
    <property type="match status" value="1"/>
</dbReference>
<evidence type="ECO:0000313" key="10">
    <source>
        <dbReference type="Proteomes" id="UP000742460"/>
    </source>
</evidence>
<dbReference type="InterPro" id="IPR009019">
    <property type="entry name" value="KH_sf_prok-type"/>
</dbReference>
<evidence type="ECO:0000256" key="2">
    <source>
        <dbReference type="ARBA" id="ARBA00022490"/>
    </source>
</evidence>
<dbReference type="InterPro" id="IPR003029">
    <property type="entry name" value="S1_domain"/>
</dbReference>
<dbReference type="PANTHER" id="PTHR22648:SF0">
    <property type="entry name" value="TRANSCRIPTION TERMINATION_ANTITERMINATION PROTEIN NUSA"/>
    <property type="match status" value="1"/>
</dbReference>
<comment type="function">
    <text evidence="7">Participates in both transcription termination and antitermination.</text>
</comment>
<evidence type="ECO:0000256" key="6">
    <source>
        <dbReference type="ARBA" id="ARBA00023163"/>
    </source>
</evidence>
<dbReference type="FunFam" id="3.30.300.20:FF:000005">
    <property type="entry name" value="Transcription termination/antitermination protein NusA"/>
    <property type="match status" value="1"/>
</dbReference>
<dbReference type="InterPro" id="IPR058582">
    <property type="entry name" value="KH_NusA_2nd"/>
</dbReference>
<dbReference type="InterPro" id="IPR010213">
    <property type="entry name" value="TF_NusA"/>
</dbReference>
<dbReference type="Proteomes" id="UP000742460">
    <property type="component" value="Unassembled WGS sequence"/>
</dbReference>
<name>A0A921MXU8_9MICO</name>
<dbReference type="CDD" id="cd22529">
    <property type="entry name" value="KH-II_NusA_rpt2"/>
    <property type="match status" value="1"/>
</dbReference>
<evidence type="ECO:0000256" key="7">
    <source>
        <dbReference type="HAMAP-Rule" id="MF_00945"/>
    </source>
</evidence>
<comment type="subunit">
    <text evidence="7">Monomer. Binds directly to the core enzyme of the DNA-dependent RNA polymerase and to nascent RNA.</text>
</comment>
<dbReference type="InterPro" id="IPR013735">
    <property type="entry name" value="TF_NusA_N"/>
</dbReference>
<dbReference type="GO" id="GO:0031564">
    <property type="term" value="P:transcription antitermination"/>
    <property type="evidence" value="ECO:0007669"/>
    <property type="project" value="UniProtKB-UniRule"/>
</dbReference>
<dbReference type="Pfam" id="PF26594">
    <property type="entry name" value="KH_NusA_2nd"/>
    <property type="match status" value="1"/>
</dbReference>
<evidence type="ECO:0000313" key="9">
    <source>
        <dbReference type="EMBL" id="HJG92427.1"/>
    </source>
</evidence>
<dbReference type="CDD" id="cd04455">
    <property type="entry name" value="S1_NusA"/>
    <property type="match status" value="1"/>
</dbReference>
<evidence type="ECO:0000256" key="5">
    <source>
        <dbReference type="ARBA" id="ARBA00023015"/>
    </source>
</evidence>
<sequence length="328" mass="35614">MDIDMGALRALEREREISLPVLLDAIRSALHAAYLHTDHPVRDSEVLIDESTGEVAVIARERDGDGTVIEEWDDTPENFGRVAASTARQVIFQRIRDLEDEAVLGEFADRADDIVSGIIQQGRDPRMVLVDLGDVEAVLPPHERVPGEDYSHGRRLRAYVTEARRGPKGPQITLSRSHPNLVRRLFALEVPEVADGTVEIAGLAREAGHRTKMAVYGTVPGVNPKGSCIGPMGARVRAVMNELGGEKIDIVDFDEDPTRYVTNALSPAKVSSVTVIDEVGRAVRAVVPENQLSLAIGKDGQNARLAAKLTGWKIDIRPESAPEPPAGA</sequence>
<dbReference type="GO" id="GO:0005829">
    <property type="term" value="C:cytosol"/>
    <property type="evidence" value="ECO:0007669"/>
    <property type="project" value="TreeGrafter"/>
</dbReference>
<dbReference type="InterPro" id="IPR012340">
    <property type="entry name" value="NA-bd_OB-fold"/>
</dbReference>
<comment type="subcellular location">
    <subcellularLocation>
        <location evidence="7">Cytoplasm</location>
    </subcellularLocation>
</comment>
<keyword evidence="2 7" id="KW-0963">Cytoplasm</keyword>
<dbReference type="OrthoDB" id="9807233at2"/>
<dbReference type="GO" id="GO:0003723">
    <property type="term" value="F:RNA binding"/>
    <property type="evidence" value="ECO:0007669"/>
    <property type="project" value="UniProtKB-UniRule"/>
</dbReference>
<dbReference type="Gene3D" id="3.30.300.20">
    <property type="match status" value="2"/>
</dbReference>
<accession>A0A921MXU8</accession>
<evidence type="ECO:0000256" key="4">
    <source>
        <dbReference type="ARBA" id="ARBA00022884"/>
    </source>
</evidence>
<dbReference type="NCBIfam" id="TIGR01953">
    <property type="entry name" value="NusA"/>
    <property type="match status" value="1"/>
</dbReference>
<reference evidence="9" key="2">
    <citation type="submission" date="2021-09" db="EMBL/GenBank/DDBJ databases">
        <authorList>
            <person name="Gilroy R."/>
        </authorList>
    </citation>
    <scope>NUCLEOTIDE SEQUENCE</scope>
    <source>
        <strain evidence="9">ChiGjej5B5-22894</strain>
    </source>
</reference>
<dbReference type="PANTHER" id="PTHR22648">
    <property type="entry name" value="TRANSCRIPTION TERMINATION FACTOR NUSA"/>
    <property type="match status" value="1"/>
</dbReference>
<dbReference type="HAMAP" id="MF_00945_B">
    <property type="entry name" value="NusA_B"/>
    <property type="match status" value="1"/>
</dbReference>
<dbReference type="InterPro" id="IPR015946">
    <property type="entry name" value="KH_dom-like_a/b"/>
</dbReference>
<keyword evidence="3 7" id="KW-0889">Transcription antitermination</keyword>
<dbReference type="Gene3D" id="2.40.50.140">
    <property type="entry name" value="Nucleic acid-binding proteins"/>
    <property type="match status" value="1"/>
</dbReference>
<comment type="similarity">
    <text evidence="7">Belongs to the NusA family.</text>
</comment>
<dbReference type="AlphaFoldDB" id="A0A921MXU8"/>
<keyword evidence="6 7" id="KW-0804">Transcription</keyword>
<dbReference type="SUPFAM" id="SSF54814">
    <property type="entry name" value="Prokaryotic type KH domain (KH-domain type II)"/>
    <property type="match status" value="2"/>
</dbReference>
<dbReference type="InterPro" id="IPR036555">
    <property type="entry name" value="NusA_N_sf"/>
</dbReference>
<evidence type="ECO:0000259" key="8">
    <source>
        <dbReference type="PROSITE" id="PS50126"/>
    </source>
</evidence>
<evidence type="ECO:0000256" key="3">
    <source>
        <dbReference type="ARBA" id="ARBA00022814"/>
    </source>
</evidence>
<dbReference type="EMBL" id="DYUE01000279">
    <property type="protein sequence ID" value="HJG92427.1"/>
    <property type="molecule type" value="Genomic_DNA"/>
</dbReference>
<keyword evidence="5 7" id="KW-0805">Transcription regulation</keyword>
<dbReference type="FunFam" id="3.30.300.20:FF:000002">
    <property type="entry name" value="Transcription termination/antitermination protein NusA"/>
    <property type="match status" value="1"/>
</dbReference>
<dbReference type="SUPFAM" id="SSF50249">
    <property type="entry name" value="Nucleic acid-binding proteins"/>
    <property type="match status" value="1"/>
</dbReference>
<dbReference type="InterPro" id="IPR025249">
    <property type="entry name" value="TF_NusA_KH_1st"/>
</dbReference>
<keyword evidence="4 7" id="KW-0694">RNA-binding</keyword>
<protein>
    <recommendedName>
        <fullName evidence="7">Transcription termination/antitermination protein NusA</fullName>
    </recommendedName>
</protein>
<dbReference type="SUPFAM" id="SSF69705">
    <property type="entry name" value="Transcription factor NusA, N-terminal domain"/>
    <property type="match status" value="1"/>
</dbReference>